<dbReference type="eggNOG" id="KOG4563">
    <property type="taxonomic scope" value="Eukaryota"/>
</dbReference>
<dbReference type="KEGG" id="cvr:CHLNCDRAFT_58502"/>
<evidence type="ECO:0000313" key="7">
    <source>
        <dbReference type="Proteomes" id="UP000008141"/>
    </source>
</evidence>
<dbReference type="InterPro" id="IPR019544">
    <property type="entry name" value="Tetratricopeptide_SHNi-TPR_dom"/>
</dbReference>
<dbReference type="RefSeq" id="XP_005845513.1">
    <property type="nucleotide sequence ID" value="XM_005845451.1"/>
</dbReference>
<accession>E1ZKN4</accession>
<sequence length="438" mass="44773">MADEAGPSGATKPVDAATLAEADAKFERGIQCIRSNDIEAAVALFSEVLEVRTRHYGELAPECASAYYRYGAALLYQAQDSGDVFGANVVKDGEEEEEEEAENKENGGDKGKAPAAPAEGVEAEEEGEDSGEAADNDLQLAWENLESAKVIWGKEGEEEHAQQLADVHGLLGEVAMESDDFETALAELDASLAHLLKFVKEDDRRIAELQYKRCSALQFGGHNEAALAAVQAACGCLAKRREALAAKLAAPAEGDDADKLKAESEDVAALLEDLQEKVTELQDQVAEDAAKTNMIRSTLMQLTAAAGGGPQQQAGSGGDTLQAAGGGGGGGVQNLGVVGRGTKRINLQPVQTNVPAAVGGGAAACAPVGAEPAAKKKRSLEDLMGGGGETTIGFGSAPAPAPAAAPAAAQPAAPSPVPAFLQAASVQAVYGGAAAEQE</sequence>
<feature type="compositionally biased region" description="Acidic residues" evidence="4">
    <location>
        <begin position="93"/>
        <end position="102"/>
    </location>
</feature>
<dbReference type="AlphaFoldDB" id="E1ZKN4"/>
<dbReference type="GO" id="GO:0042393">
    <property type="term" value="F:histone binding"/>
    <property type="evidence" value="ECO:0007669"/>
    <property type="project" value="TreeGrafter"/>
</dbReference>
<dbReference type="SUPFAM" id="SSF48452">
    <property type="entry name" value="TPR-like"/>
    <property type="match status" value="1"/>
</dbReference>
<dbReference type="EMBL" id="GL433851">
    <property type="protein sequence ID" value="EFN53411.1"/>
    <property type="molecule type" value="Genomic_DNA"/>
</dbReference>
<keyword evidence="2" id="KW-0802">TPR repeat</keyword>
<dbReference type="STRING" id="554065.E1ZKN4"/>
<evidence type="ECO:0000313" key="6">
    <source>
        <dbReference type="EMBL" id="EFN53411.1"/>
    </source>
</evidence>
<feature type="domain" description="Tetratricopeptide SHNi-TPR" evidence="5">
    <location>
        <begin position="165"/>
        <end position="193"/>
    </location>
</feature>
<dbReference type="InterPro" id="IPR051730">
    <property type="entry name" value="NASP-like"/>
</dbReference>
<proteinExistence type="predicted"/>
<dbReference type="GO" id="GO:0034080">
    <property type="term" value="P:CENP-A containing chromatin assembly"/>
    <property type="evidence" value="ECO:0007669"/>
    <property type="project" value="TreeGrafter"/>
</dbReference>
<dbReference type="InterPro" id="IPR011990">
    <property type="entry name" value="TPR-like_helical_dom_sf"/>
</dbReference>
<evidence type="ECO:0000256" key="4">
    <source>
        <dbReference type="SAM" id="MobiDB-lite"/>
    </source>
</evidence>
<reference evidence="6 7" key="1">
    <citation type="journal article" date="2010" name="Plant Cell">
        <title>The Chlorella variabilis NC64A genome reveals adaptation to photosymbiosis, coevolution with viruses, and cryptic sex.</title>
        <authorList>
            <person name="Blanc G."/>
            <person name="Duncan G."/>
            <person name="Agarkova I."/>
            <person name="Borodovsky M."/>
            <person name="Gurnon J."/>
            <person name="Kuo A."/>
            <person name="Lindquist E."/>
            <person name="Lucas S."/>
            <person name="Pangilinan J."/>
            <person name="Polle J."/>
            <person name="Salamov A."/>
            <person name="Terry A."/>
            <person name="Yamada T."/>
            <person name="Dunigan D.D."/>
            <person name="Grigoriev I.V."/>
            <person name="Claverie J.M."/>
            <person name="Van Etten J.L."/>
        </authorList>
    </citation>
    <scope>NUCLEOTIDE SEQUENCE [LARGE SCALE GENOMIC DNA]</scope>
    <source>
        <strain evidence="6 7">NC64A</strain>
    </source>
</reference>
<protein>
    <recommendedName>
        <fullName evidence="5">Tetratricopeptide SHNi-TPR domain-containing protein</fullName>
    </recommendedName>
</protein>
<evidence type="ECO:0000259" key="5">
    <source>
        <dbReference type="Pfam" id="PF10516"/>
    </source>
</evidence>
<dbReference type="FunCoup" id="E1ZKN4">
    <property type="interactions" value="1519"/>
</dbReference>
<dbReference type="OMA" id="QTYILMA"/>
<dbReference type="GO" id="GO:0006335">
    <property type="term" value="P:DNA replication-dependent chromatin assembly"/>
    <property type="evidence" value="ECO:0007669"/>
    <property type="project" value="TreeGrafter"/>
</dbReference>
<evidence type="ECO:0000256" key="3">
    <source>
        <dbReference type="SAM" id="Coils"/>
    </source>
</evidence>
<dbReference type="Pfam" id="PF10516">
    <property type="entry name" value="SHNi-TPR"/>
    <property type="match status" value="1"/>
</dbReference>
<dbReference type="GeneID" id="17353042"/>
<dbReference type="InParanoid" id="E1ZKN4"/>
<name>E1ZKN4_CHLVA</name>
<evidence type="ECO:0000256" key="2">
    <source>
        <dbReference type="ARBA" id="ARBA00022803"/>
    </source>
</evidence>
<keyword evidence="3" id="KW-0175">Coiled coil</keyword>
<gene>
    <name evidence="6" type="ORF">CHLNCDRAFT_58502</name>
</gene>
<organism evidence="7">
    <name type="scientific">Chlorella variabilis</name>
    <name type="common">Green alga</name>
    <dbReference type="NCBI Taxonomy" id="554065"/>
    <lineage>
        <taxon>Eukaryota</taxon>
        <taxon>Viridiplantae</taxon>
        <taxon>Chlorophyta</taxon>
        <taxon>core chlorophytes</taxon>
        <taxon>Trebouxiophyceae</taxon>
        <taxon>Chlorellales</taxon>
        <taxon>Chlorellaceae</taxon>
        <taxon>Chlorella clade</taxon>
        <taxon>Chlorella</taxon>
    </lineage>
</organism>
<feature type="region of interest" description="Disordered" evidence="4">
    <location>
        <begin position="92"/>
        <end position="133"/>
    </location>
</feature>
<dbReference type="Proteomes" id="UP000008141">
    <property type="component" value="Unassembled WGS sequence"/>
</dbReference>
<dbReference type="PANTHER" id="PTHR15081:SF1">
    <property type="entry name" value="NUCLEAR AUTOANTIGENIC SPERM PROTEIN"/>
    <property type="match status" value="1"/>
</dbReference>
<feature type="compositionally biased region" description="Basic and acidic residues" evidence="4">
    <location>
        <begin position="103"/>
        <end position="112"/>
    </location>
</feature>
<dbReference type="Gene3D" id="1.25.40.10">
    <property type="entry name" value="Tetratricopeptide repeat domain"/>
    <property type="match status" value="1"/>
</dbReference>
<evidence type="ECO:0000256" key="1">
    <source>
        <dbReference type="ARBA" id="ARBA00022737"/>
    </source>
</evidence>
<dbReference type="PANTHER" id="PTHR15081">
    <property type="entry name" value="NUCLEAR AUTOANTIGENIC SPERM PROTEIN NASP -RELATED"/>
    <property type="match status" value="1"/>
</dbReference>
<keyword evidence="1" id="KW-0677">Repeat</keyword>
<keyword evidence="7" id="KW-1185">Reference proteome</keyword>
<feature type="coiled-coil region" evidence="3">
    <location>
        <begin position="257"/>
        <end position="291"/>
    </location>
</feature>
<feature type="compositionally biased region" description="Low complexity" evidence="4">
    <location>
        <begin position="391"/>
        <end position="412"/>
    </location>
</feature>
<feature type="region of interest" description="Disordered" evidence="4">
    <location>
        <begin position="381"/>
        <end position="414"/>
    </location>
</feature>
<dbReference type="GO" id="GO:0005654">
    <property type="term" value="C:nucleoplasm"/>
    <property type="evidence" value="ECO:0007669"/>
    <property type="project" value="TreeGrafter"/>
</dbReference>
<feature type="region of interest" description="Disordered" evidence="4">
    <location>
        <begin position="306"/>
        <end position="327"/>
    </location>
</feature>
<feature type="compositionally biased region" description="Acidic residues" evidence="4">
    <location>
        <begin position="121"/>
        <end position="133"/>
    </location>
</feature>
<dbReference type="OrthoDB" id="5587616at2759"/>